<dbReference type="PANTHER" id="PTHR30231">
    <property type="entry name" value="DNA POLYMERASE III SUBUNIT EPSILON"/>
    <property type="match status" value="1"/>
</dbReference>
<dbReference type="SMART" id="SM00479">
    <property type="entry name" value="EXOIII"/>
    <property type="match status" value="1"/>
</dbReference>
<dbReference type="InterPro" id="IPR036397">
    <property type="entry name" value="RNaseH_sf"/>
</dbReference>
<dbReference type="RefSeq" id="WP_184031318.1">
    <property type="nucleotide sequence ID" value="NZ_JACHFN010000015.1"/>
</dbReference>
<evidence type="ECO:0000256" key="1">
    <source>
        <dbReference type="ARBA" id="ARBA00022722"/>
    </source>
</evidence>
<gene>
    <name evidence="5" type="ORF">HNQ09_003236</name>
</gene>
<dbReference type="AlphaFoldDB" id="A0A7W8LRL0"/>
<dbReference type="Proteomes" id="UP000525389">
    <property type="component" value="Unassembled WGS sequence"/>
</dbReference>
<keyword evidence="6" id="KW-1185">Reference proteome</keyword>
<reference evidence="5 6" key="1">
    <citation type="submission" date="2020-08" db="EMBL/GenBank/DDBJ databases">
        <title>Genomic Encyclopedia of Type Strains, Phase IV (KMG-IV): sequencing the most valuable type-strain genomes for metagenomic binning, comparative biology and taxonomic classification.</title>
        <authorList>
            <person name="Goeker M."/>
        </authorList>
    </citation>
    <scope>NUCLEOTIDE SEQUENCE [LARGE SCALE GENOMIC DNA]</scope>
    <source>
        <strain evidence="5 6">DSM 101791</strain>
    </source>
</reference>
<evidence type="ECO:0000313" key="5">
    <source>
        <dbReference type="EMBL" id="MBB5235775.1"/>
    </source>
</evidence>
<dbReference type="Pfam" id="PF00929">
    <property type="entry name" value="RNase_T"/>
    <property type="match status" value="1"/>
</dbReference>
<keyword evidence="3" id="KW-0269">Exonuclease</keyword>
<dbReference type="InterPro" id="IPR012337">
    <property type="entry name" value="RNaseH-like_sf"/>
</dbReference>
<dbReference type="EMBL" id="JACHFN010000015">
    <property type="protein sequence ID" value="MBB5235775.1"/>
    <property type="molecule type" value="Genomic_DNA"/>
</dbReference>
<dbReference type="Gene3D" id="3.30.420.10">
    <property type="entry name" value="Ribonuclease H-like superfamily/Ribonuclease H"/>
    <property type="match status" value="1"/>
</dbReference>
<evidence type="ECO:0000259" key="4">
    <source>
        <dbReference type="SMART" id="SM00479"/>
    </source>
</evidence>
<comment type="caution">
    <text evidence="5">The sequence shown here is derived from an EMBL/GenBank/DDBJ whole genome shotgun (WGS) entry which is preliminary data.</text>
</comment>
<name>A0A7W8LRL0_9DEIO</name>
<dbReference type="SUPFAM" id="SSF53098">
    <property type="entry name" value="Ribonuclease H-like"/>
    <property type="match status" value="1"/>
</dbReference>
<evidence type="ECO:0000256" key="2">
    <source>
        <dbReference type="ARBA" id="ARBA00022801"/>
    </source>
</evidence>
<accession>A0A7W8LRL0</accession>
<dbReference type="PANTHER" id="PTHR30231:SF4">
    <property type="entry name" value="PROTEIN NEN2"/>
    <property type="match status" value="1"/>
</dbReference>
<dbReference type="EC" id="2.7.7.7" evidence="5"/>
<organism evidence="5 6">
    <name type="scientific">Deinococcus budaensis</name>
    <dbReference type="NCBI Taxonomy" id="1665626"/>
    <lineage>
        <taxon>Bacteria</taxon>
        <taxon>Thermotogati</taxon>
        <taxon>Deinococcota</taxon>
        <taxon>Deinococci</taxon>
        <taxon>Deinococcales</taxon>
        <taxon>Deinococcaceae</taxon>
        <taxon>Deinococcus</taxon>
    </lineage>
</organism>
<sequence length="196" mass="21163">MPDPSTSSLPALHQPVVFVDTETGGRDPAHHPLLTVGLVTLTPAGEVTRPLHLRLRHAQYDVEPDAMAVNGIDLAAHDAAAQPPEEVADAIRAYAREAGRVMLGGHNLSFDTGFLRPLLPDLSTLFRRGRVDTKLSAQFLIHAGLLPRKVGTGLDRLAGHFGFAYRAHDALEDAAVTARVYAELLRLTAQSTSNRE</sequence>
<dbReference type="CDD" id="cd06127">
    <property type="entry name" value="DEDDh"/>
    <property type="match status" value="1"/>
</dbReference>
<evidence type="ECO:0000313" key="6">
    <source>
        <dbReference type="Proteomes" id="UP000525389"/>
    </source>
</evidence>
<dbReference type="InterPro" id="IPR013520">
    <property type="entry name" value="Ribonucl_H"/>
</dbReference>
<keyword evidence="5" id="KW-0808">Transferase</keyword>
<dbReference type="GO" id="GO:0003887">
    <property type="term" value="F:DNA-directed DNA polymerase activity"/>
    <property type="evidence" value="ECO:0007669"/>
    <property type="project" value="UniProtKB-EC"/>
</dbReference>
<dbReference type="GO" id="GO:0003676">
    <property type="term" value="F:nucleic acid binding"/>
    <property type="evidence" value="ECO:0007669"/>
    <property type="project" value="InterPro"/>
</dbReference>
<keyword evidence="5" id="KW-0548">Nucleotidyltransferase</keyword>
<dbReference type="GO" id="GO:0008408">
    <property type="term" value="F:3'-5' exonuclease activity"/>
    <property type="evidence" value="ECO:0007669"/>
    <property type="project" value="TreeGrafter"/>
</dbReference>
<keyword evidence="1" id="KW-0540">Nuclease</keyword>
<feature type="domain" description="Exonuclease" evidence="4">
    <location>
        <begin position="15"/>
        <end position="190"/>
    </location>
</feature>
<keyword evidence="2 5" id="KW-0378">Hydrolase</keyword>
<protein>
    <submittedName>
        <fullName evidence="5">DNA polymerase-3 subunit epsilon/ribonuclease T</fullName>
        <ecNumber evidence="5">2.7.7.7</ecNumber>
        <ecNumber evidence="5">3.1.13.-</ecNumber>
    </submittedName>
</protein>
<evidence type="ECO:0000256" key="3">
    <source>
        <dbReference type="ARBA" id="ARBA00022839"/>
    </source>
</evidence>
<dbReference type="EC" id="3.1.13.-" evidence="5"/>
<proteinExistence type="predicted"/>